<evidence type="ECO:0000313" key="5">
    <source>
        <dbReference type="EMBL" id="GIJ23606.1"/>
    </source>
</evidence>
<evidence type="ECO:0000259" key="4">
    <source>
        <dbReference type="Pfam" id="PF07510"/>
    </source>
</evidence>
<dbReference type="InterPro" id="IPR014048">
    <property type="entry name" value="MethylDNA_cys_MeTrfase_DNA-bd"/>
</dbReference>
<dbReference type="InterPro" id="IPR011089">
    <property type="entry name" value="GmrSD_C"/>
</dbReference>
<accession>A0ABQ4J088</accession>
<dbReference type="Pfam" id="PF03235">
    <property type="entry name" value="GmrSD_N"/>
    <property type="match status" value="1"/>
</dbReference>
<sequence length="843" mass="94625">MVAAAETTLQGLLEGAKQYQVPLYQRTYSWQDHQLERLWEDIARLADDRAENPKTTHFIGSLVLAPSPNNGPAGVGDFLVVDGQQRLTTLSILLCAIRDHRVATEGDEHRDRLNDQYLINKWTPHRRLKLVPTQADLDAYLACVDSSAQIGGGAVGAAYQYFRDRLKPADQAQVQRLEDAVIFGLAVVSVVAHADDNVYRIFESLNNTGLKLTQADLLRNYLFMRLPNRSKTVYDAHWLPLQRRLSSPELEVLFWLDLVHTDPRITQGDTYARQQARLDRLSTEDEIEAEVRRFARLGALLELILRPEKEQDPDVRLRLQRLHAWGTTTVYPILLHLLDRRSLGTATSAEVASAMRYVESFLVRRLLIGRATANINRNLLSIVTEMDKSQPVDQAVHSYLSAGRKYYATDADVRHAVRSLPFYTNGRASQRTLVLRWLEQSYGSKEPVLPEKLTIEHVLPQKIGPEWQRMLAADLEPHENVNEVHEALKHTLGNLTLTGYNVELGNSPFAVKRVELAKSGVRLTQDIVACERWGRPQIHARADALAERIINVWPGPTGQATDQSEVRWDLMDKALSALPAGSWTTYGDLAALVGTAPQPVGNRLRSVPAPNAHRVLQVEGTMAAGFRWPDGRTDDPVAVLQAEGVMFDQHGRADQTQRIDLDELAQLVGLAPDELPRRMPRPRPGEGQSLADRFVEQLSLLQDKTVVEATLTLLEHWIELGGTLLYGGAAETSCFLMARERGHRNGDIWPMTLYPSGKVEVVFQHLANRPPFGDVALREQFRQRLNQLPDVNIAAAKLALRPGFPLSILADSTTTTALVEHLQWFYEQAHLSDQPDETLAVQQ</sequence>
<evidence type="ECO:0000259" key="3">
    <source>
        <dbReference type="Pfam" id="PF03235"/>
    </source>
</evidence>
<evidence type="ECO:0000313" key="6">
    <source>
        <dbReference type="Proteomes" id="UP000643165"/>
    </source>
</evidence>
<keyword evidence="6" id="KW-1185">Reference proteome</keyword>
<dbReference type="EMBL" id="BOPB01000026">
    <property type="protein sequence ID" value="GIJ23606.1"/>
    <property type="molecule type" value="Genomic_DNA"/>
</dbReference>
<evidence type="ECO:0000256" key="1">
    <source>
        <dbReference type="ARBA" id="ARBA00022763"/>
    </source>
</evidence>
<dbReference type="Gene3D" id="1.10.10.10">
    <property type="entry name" value="Winged helix-like DNA-binding domain superfamily/Winged helix DNA-binding domain"/>
    <property type="match status" value="1"/>
</dbReference>
<evidence type="ECO:0000259" key="2">
    <source>
        <dbReference type="Pfam" id="PF01035"/>
    </source>
</evidence>
<proteinExistence type="predicted"/>
<organism evidence="5 6">
    <name type="scientific">Micromonospora lutea</name>
    <dbReference type="NCBI Taxonomy" id="419825"/>
    <lineage>
        <taxon>Bacteria</taxon>
        <taxon>Bacillati</taxon>
        <taxon>Actinomycetota</taxon>
        <taxon>Actinomycetes</taxon>
        <taxon>Micromonosporales</taxon>
        <taxon>Micromonosporaceae</taxon>
        <taxon>Micromonospora</taxon>
    </lineage>
</organism>
<dbReference type="PANTHER" id="PTHR35149">
    <property type="entry name" value="SLL5132 PROTEIN"/>
    <property type="match status" value="1"/>
</dbReference>
<dbReference type="InterPro" id="IPR036388">
    <property type="entry name" value="WH-like_DNA-bd_sf"/>
</dbReference>
<feature type="domain" description="GmrSD restriction endonucleases C-terminal" evidence="4">
    <location>
        <begin position="409"/>
        <end position="547"/>
    </location>
</feature>
<dbReference type="SUPFAM" id="SSF46767">
    <property type="entry name" value="Methylated DNA-protein cysteine methyltransferase, C-terminal domain"/>
    <property type="match status" value="1"/>
</dbReference>
<dbReference type="InterPro" id="IPR036217">
    <property type="entry name" value="MethylDNA_cys_MeTrfase_DNAb"/>
</dbReference>
<dbReference type="Pfam" id="PF07510">
    <property type="entry name" value="GmrSD_C"/>
    <property type="match status" value="1"/>
</dbReference>
<feature type="domain" description="GmrSD restriction endonucleases N-terminal" evidence="3">
    <location>
        <begin position="10"/>
        <end position="223"/>
    </location>
</feature>
<comment type="caution">
    <text evidence="5">The sequence shown here is derived from an EMBL/GenBank/DDBJ whole genome shotgun (WGS) entry which is preliminary data.</text>
</comment>
<evidence type="ECO:0008006" key="7">
    <source>
        <dbReference type="Google" id="ProtNLM"/>
    </source>
</evidence>
<keyword evidence="1" id="KW-0227">DNA damage</keyword>
<dbReference type="InterPro" id="IPR004919">
    <property type="entry name" value="GmrSD_N"/>
</dbReference>
<dbReference type="Pfam" id="PF01035">
    <property type="entry name" value="DNA_binding_1"/>
    <property type="match status" value="1"/>
</dbReference>
<feature type="domain" description="Methylated-DNA-[protein]-cysteine S-methyltransferase DNA binding" evidence="2">
    <location>
        <begin position="573"/>
        <end position="645"/>
    </location>
</feature>
<reference evidence="5 6" key="1">
    <citation type="submission" date="2021-01" db="EMBL/GenBank/DDBJ databases">
        <title>Whole genome shotgun sequence of Verrucosispora lutea NBRC 106530.</title>
        <authorList>
            <person name="Komaki H."/>
            <person name="Tamura T."/>
        </authorList>
    </citation>
    <scope>NUCLEOTIDE SEQUENCE [LARGE SCALE GENOMIC DNA]</scope>
    <source>
        <strain evidence="5 6">NBRC 106530</strain>
    </source>
</reference>
<dbReference type="RefSeq" id="WP_204002289.1">
    <property type="nucleotide sequence ID" value="NZ_BOPB01000026.1"/>
</dbReference>
<protein>
    <recommendedName>
        <fullName evidence="7">6-O-methylguanine DNA methyltransferase, DNA binding domain</fullName>
    </recommendedName>
</protein>
<name>A0ABQ4J088_9ACTN</name>
<dbReference type="PANTHER" id="PTHR35149:SF2">
    <property type="entry name" value="DUF262 DOMAIN-CONTAINING PROTEIN"/>
    <property type="match status" value="1"/>
</dbReference>
<gene>
    <name evidence="5" type="ORF">Vlu01_42300</name>
</gene>
<dbReference type="Proteomes" id="UP000643165">
    <property type="component" value="Unassembled WGS sequence"/>
</dbReference>